<evidence type="ECO:0000313" key="1">
    <source>
        <dbReference type="EMBL" id="KAH6640898.1"/>
    </source>
</evidence>
<evidence type="ECO:0000313" key="2">
    <source>
        <dbReference type="Proteomes" id="UP000724584"/>
    </source>
</evidence>
<proteinExistence type="predicted"/>
<dbReference type="EMBL" id="JAGIZQ010000002">
    <property type="protein sequence ID" value="KAH6640898.1"/>
    <property type="molecule type" value="Genomic_DNA"/>
</dbReference>
<reference evidence="1 2" key="1">
    <citation type="journal article" date="2021" name="Nat. Commun.">
        <title>Genetic determinants of endophytism in the Arabidopsis root mycobiome.</title>
        <authorList>
            <person name="Mesny F."/>
            <person name="Miyauchi S."/>
            <person name="Thiergart T."/>
            <person name="Pickel B."/>
            <person name="Atanasova L."/>
            <person name="Karlsson M."/>
            <person name="Huettel B."/>
            <person name="Barry K.W."/>
            <person name="Haridas S."/>
            <person name="Chen C."/>
            <person name="Bauer D."/>
            <person name="Andreopoulos W."/>
            <person name="Pangilinan J."/>
            <person name="LaButti K."/>
            <person name="Riley R."/>
            <person name="Lipzen A."/>
            <person name="Clum A."/>
            <person name="Drula E."/>
            <person name="Henrissat B."/>
            <person name="Kohler A."/>
            <person name="Grigoriev I.V."/>
            <person name="Martin F.M."/>
            <person name="Hacquard S."/>
        </authorList>
    </citation>
    <scope>NUCLEOTIDE SEQUENCE [LARGE SCALE GENOMIC DNA]</scope>
    <source>
        <strain evidence="1 2">MPI-SDFR-AT-0079</strain>
    </source>
</reference>
<sequence>MARERRTPLPAPVGYMPVENGMNSKSNGMNEKSHGTNKKPNAPSQKPRGSRSTSHSQKKASTGFNTLFALALLPVLCSLVILMFGGFQAFFRVLTMPIRIPYKIVMWFPKTMIMLYLDYKPIALYLTCAIALGAVTSLLVGSLTVLFARCLGCICPCLRRRQRKRPNQPAPKPPIPPKRHAASAVTWSSDESGDLPGPLIPPPRRFHGPTIKEAKPKPTPKAKKVTGPPATGSSTWSRDARHRTPQSAKVRVEDTIHEESSSLSDDRPKRNRF</sequence>
<comment type="caution">
    <text evidence="1">The sequence shown here is derived from an EMBL/GenBank/DDBJ whole genome shotgun (WGS) entry which is preliminary data.</text>
</comment>
<protein>
    <submittedName>
        <fullName evidence="1">Uncharacterized protein</fullName>
    </submittedName>
</protein>
<accession>A0ACB7PIM3</accession>
<keyword evidence="2" id="KW-1185">Reference proteome</keyword>
<gene>
    <name evidence="1" type="ORF">F5144DRAFT_116003</name>
</gene>
<dbReference type="Proteomes" id="UP000724584">
    <property type="component" value="Unassembled WGS sequence"/>
</dbReference>
<organism evidence="1 2">
    <name type="scientific">Chaetomium tenue</name>
    <dbReference type="NCBI Taxonomy" id="1854479"/>
    <lineage>
        <taxon>Eukaryota</taxon>
        <taxon>Fungi</taxon>
        <taxon>Dikarya</taxon>
        <taxon>Ascomycota</taxon>
        <taxon>Pezizomycotina</taxon>
        <taxon>Sordariomycetes</taxon>
        <taxon>Sordariomycetidae</taxon>
        <taxon>Sordariales</taxon>
        <taxon>Chaetomiaceae</taxon>
        <taxon>Chaetomium</taxon>
    </lineage>
</organism>
<name>A0ACB7PIM3_9PEZI</name>